<accession>A0A0B7NU07</accession>
<sequence length="97" mass="10776">MGKRRRFSSNYSNNVIYELLTVKGSSASSSSSSRPTKFEPSKEAFTTLLNEAFRSRLSRTIHANAKKASGEDSESIKATELDRKKVLPGTFEELDAQ</sequence>
<dbReference type="AlphaFoldDB" id="A0A0B7NU07"/>
<dbReference type="EMBL" id="LN733909">
    <property type="protein sequence ID" value="CEP18763.1"/>
    <property type="molecule type" value="Genomic_DNA"/>
</dbReference>
<reference evidence="2 3" key="1">
    <citation type="submission" date="2014-09" db="EMBL/GenBank/DDBJ databases">
        <authorList>
            <person name="Ellenberger Sabrina"/>
        </authorList>
    </citation>
    <scope>NUCLEOTIDE SEQUENCE [LARGE SCALE GENOMIC DNA]</scope>
    <source>
        <strain evidence="2 3">CBS 412.66</strain>
    </source>
</reference>
<evidence type="ECO:0000313" key="2">
    <source>
        <dbReference type="EMBL" id="CEP18763.1"/>
    </source>
</evidence>
<dbReference type="Proteomes" id="UP000054107">
    <property type="component" value="Unassembled WGS sequence"/>
</dbReference>
<proteinExistence type="predicted"/>
<protein>
    <submittedName>
        <fullName evidence="2">Uncharacterized protein</fullName>
    </submittedName>
</protein>
<evidence type="ECO:0000256" key="1">
    <source>
        <dbReference type="SAM" id="MobiDB-lite"/>
    </source>
</evidence>
<gene>
    <name evidence="2" type="primary">PARPA_13070.1 scaffold 45915</name>
</gene>
<evidence type="ECO:0000313" key="3">
    <source>
        <dbReference type="Proteomes" id="UP000054107"/>
    </source>
</evidence>
<keyword evidence="3" id="KW-1185">Reference proteome</keyword>
<name>A0A0B7NU07_9FUNG</name>
<feature type="compositionally biased region" description="Basic and acidic residues" evidence="1">
    <location>
        <begin position="68"/>
        <end position="82"/>
    </location>
</feature>
<organism evidence="2 3">
    <name type="scientific">Parasitella parasitica</name>
    <dbReference type="NCBI Taxonomy" id="35722"/>
    <lineage>
        <taxon>Eukaryota</taxon>
        <taxon>Fungi</taxon>
        <taxon>Fungi incertae sedis</taxon>
        <taxon>Mucoromycota</taxon>
        <taxon>Mucoromycotina</taxon>
        <taxon>Mucoromycetes</taxon>
        <taxon>Mucorales</taxon>
        <taxon>Mucorineae</taxon>
        <taxon>Mucoraceae</taxon>
        <taxon>Parasitella</taxon>
    </lineage>
</organism>
<feature type="region of interest" description="Disordered" evidence="1">
    <location>
        <begin position="63"/>
        <end position="82"/>
    </location>
</feature>